<dbReference type="RefSeq" id="WP_182855714.1">
    <property type="nucleotide sequence ID" value="NZ_WMLF01000147.1"/>
</dbReference>
<sequence length="217" mass="23107">MSTPSAPPDSTGRRVLPEFTHRTEHGTRTTDPHSRLLEARVVVLGGPLDERSAGEVIAQLLVLDGDADGRGLSLYLNSPGGSFQAMAAVHDTLRQLRSEVETVCVGQAGPEAAVLLAAGTPGRRLMLAHSRIVLRQPTLADPFEGGPADVAVWAAEALRQRAVMTELLSELTGQERERVAADIDRARVLDAAAALDYGLVDSLVTERPAAPGPEERR</sequence>
<evidence type="ECO:0000313" key="4">
    <source>
        <dbReference type="EMBL" id="MBB1244349.1"/>
    </source>
</evidence>
<dbReference type="PANTHER" id="PTHR10381:SF26">
    <property type="entry name" value="ATP-DEPENDENT CLP PROTEASE PROTEOLYTIC SUBUNIT-LIKE-RELATED"/>
    <property type="match status" value="1"/>
</dbReference>
<evidence type="ECO:0000256" key="3">
    <source>
        <dbReference type="SAM" id="MobiDB-lite"/>
    </source>
</evidence>
<dbReference type="PANTHER" id="PTHR10381">
    <property type="entry name" value="ATP-DEPENDENT CLP PROTEASE PROTEOLYTIC SUBUNIT"/>
    <property type="match status" value="1"/>
</dbReference>
<dbReference type="PRINTS" id="PR00127">
    <property type="entry name" value="CLPPROTEASEP"/>
</dbReference>
<keyword evidence="5" id="KW-1185">Reference proteome</keyword>
<dbReference type="InterPro" id="IPR029045">
    <property type="entry name" value="ClpP/crotonase-like_dom_sf"/>
</dbReference>
<dbReference type="EMBL" id="WMLF01000147">
    <property type="protein sequence ID" value="MBB1244349.1"/>
    <property type="molecule type" value="Genomic_DNA"/>
</dbReference>
<evidence type="ECO:0000256" key="1">
    <source>
        <dbReference type="ARBA" id="ARBA00007039"/>
    </source>
</evidence>
<feature type="region of interest" description="Disordered" evidence="3">
    <location>
        <begin position="1"/>
        <end position="31"/>
    </location>
</feature>
<dbReference type="InterPro" id="IPR001907">
    <property type="entry name" value="ClpP"/>
</dbReference>
<keyword evidence="4" id="KW-0378">Hydrolase</keyword>
<dbReference type="GO" id="GO:0008233">
    <property type="term" value="F:peptidase activity"/>
    <property type="evidence" value="ECO:0007669"/>
    <property type="project" value="UniProtKB-KW"/>
</dbReference>
<comment type="caution">
    <text evidence="4">The sequence shown here is derived from an EMBL/GenBank/DDBJ whole genome shotgun (WGS) entry which is preliminary data.</text>
</comment>
<dbReference type="InterPro" id="IPR023562">
    <property type="entry name" value="ClpP/TepA"/>
</dbReference>
<protein>
    <recommendedName>
        <fullName evidence="2">ATP-dependent Clp protease proteolytic subunit</fullName>
    </recommendedName>
</protein>
<accession>A0ABR6EIK0</accession>
<dbReference type="Proteomes" id="UP000766698">
    <property type="component" value="Unassembled WGS sequence"/>
</dbReference>
<dbReference type="CDD" id="cd07017">
    <property type="entry name" value="S14_ClpP_2"/>
    <property type="match status" value="1"/>
</dbReference>
<keyword evidence="4" id="KW-0645">Protease</keyword>
<reference evidence="5" key="1">
    <citation type="journal article" date="2020" name="Syst. Appl. Microbiol.">
        <title>Streptomyces alkaliterrae sp. nov., isolated from an alkaline soil, and emended descriptions of Streptomyces alkaliphilus, Streptomyces calidiresistens and Streptomyces durbertensis.</title>
        <authorList>
            <person name="Swiecimska M."/>
            <person name="Golinska P."/>
            <person name="Nouioui I."/>
            <person name="Wypij M."/>
            <person name="Rai M."/>
            <person name="Sangal V."/>
            <person name="Goodfellow M."/>
        </authorList>
    </citation>
    <scope>NUCLEOTIDE SEQUENCE [LARGE SCALE GENOMIC DNA]</scope>
    <source>
        <strain evidence="5">DSM 104538</strain>
    </source>
</reference>
<organism evidence="4 5">
    <name type="scientific">Streptomyces durbertensis</name>
    <dbReference type="NCBI Taxonomy" id="2448886"/>
    <lineage>
        <taxon>Bacteria</taxon>
        <taxon>Bacillati</taxon>
        <taxon>Actinomycetota</taxon>
        <taxon>Actinomycetes</taxon>
        <taxon>Kitasatosporales</taxon>
        <taxon>Streptomycetaceae</taxon>
        <taxon>Streptomyces</taxon>
    </lineage>
</organism>
<comment type="similarity">
    <text evidence="1 2">Belongs to the peptidase S14 family.</text>
</comment>
<dbReference type="GO" id="GO:0006508">
    <property type="term" value="P:proteolysis"/>
    <property type="evidence" value="ECO:0007669"/>
    <property type="project" value="UniProtKB-KW"/>
</dbReference>
<dbReference type="Pfam" id="PF00574">
    <property type="entry name" value="CLP_protease"/>
    <property type="match status" value="1"/>
</dbReference>
<gene>
    <name evidence="4" type="ORF">GL263_12375</name>
</gene>
<feature type="compositionally biased region" description="Basic and acidic residues" evidence="3">
    <location>
        <begin position="11"/>
        <end position="31"/>
    </location>
</feature>
<dbReference type="Gene3D" id="3.90.226.10">
    <property type="entry name" value="2-enoyl-CoA Hydratase, Chain A, domain 1"/>
    <property type="match status" value="1"/>
</dbReference>
<proteinExistence type="inferred from homology"/>
<evidence type="ECO:0000256" key="2">
    <source>
        <dbReference type="RuleBase" id="RU003567"/>
    </source>
</evidence>
<evidence type="ECO:0000313" key="5">
    <source>
        <dbReference type="Proteomes" id="UP000766698"/>
    </source>
</evidence>
<dbReference type="SUPFAM" id="SSF52096">
    <property type="entry name" value="ClpP/crotonase"/>
    <property type="match status" value="1"/>
</dbReference>
<name>A0ABR6EIK0_9ACTN</name>